<dbReference type="RefSeq" id="WP_166174892.1">
    <property type="nucleotide sequence ID" value="NZ_CP045119.1"/>
</dbReference>
<sequence length="408" mass="44281">MKVAYVVKRYPRYSETFVVNEILAHEAAGVEVGIFSLLPPEDGHFQDAISRVRAPVTYLQAKGLKASDLWATLDEAGEDLPNLWGALEEARGGDVRQVYQAVLLAREARRGGFSHLHAHFATASTTVARLAARFAGLPYSLTAHAKDIFHESVDPEDLRRKLSDAAASVTVSDFNLKYLRERYGRAADGTRRIYNGLELERFPYGDPRHREPGIVAVGRLVEKKGFADLVEACALLRDRGVRFRARIVGLGDQEEHLRSLIKSRGLRDLVDLAGPLPQREMARVVGGASVFAAPCVVGGDGNRDGLPTVLLEAMALGTPCVSTDVTGIPEVLRHGETGLMVPQRDPAALAGALERLLGDAALRVRLARGARRLIEAEFDVSRNAAILREVFASGGGLEEPSAREATLA</sequence>
<dbReference type="PANTHER" id="PTHR45947">
    <property type="entry name" value="SULFOQUINOVOSYL TRANSFERASE SQD2"/>
    <property type="match status" value="1"/>
</dbReference>
<dbReference type="InterPro" id="IPR001296">
    <property type="entry name" value="Glyco_trans_1"/>
</dbReference>
<feature type="domain" description="Glycosyltransferase subfamily 4-like N-terminal" evidence="4">
    <location>
        <begin position="96"/>
        <end position="201"/>
    </location>
</feature>
<evidence type="ECO:0000256" key="2">
    <source>
        <dbReference type="ARBA" id="ARBA00022679"/>
    </source>
</evidence>
<dbReference type="CDD" id="cd03801">
    <property type="entry name" value="GT4_PimA-like"/>
    <property type="match status" value="1"/>
</dbReference>
<dbReference type="AlphaFoldDB" id="A0A6G8Q7N0"/>
<dbReference type="InterPro" id="IPR050194">
    <property type="entry name" value="Glycosyltransferase_grp1"/>
</dbReference>
<evidence type="ECO:0000259" key="4">
    <source>
        <dbReference type="Pfam" id="PF13439"/>
    </source>
</evidence>
<dbReference type="InterPro" id="IPR028098">
    <property type="entry name" value="Glyco_trans_4-like_N"/>
</dbReference>
<dbReference type="KEGG" id="rub:GBA63_07430"/>
<dbReference type="GO" id="GO:0016757">
    <property type="term" value="F:glycosyltransferase activity"/>
    <property type="evidence" value="ECO:0007669"/>
    <property type="project" value="UniProtKB-KW"/>
</dbReference>
<proteinExistence type="predicted"/>
<dbReference type="EMBL" id="CP045119">
    <property type="protein sequence ID" value="QIN82494.1"/>
    <property type="molecule type" value="Genomic_DNA"/>
</dbReference>
<organism evidence="5 6">
    <name type="scientific">Rubrobacter tropicus</name>
    <dbReference type="NCBI Taxonomy" id="2653851"/>
    <lineage>
        <taxon>Bacteria</taxon>
        <taxon>Bacillati</taxon>
        <taxon>Actinomycetota</taxon>
        <taxon>Rubrobacteria</taxon>
        <taxon>Rubrobacterales</taxon>
        <taxon>Rubrobacteraceae</taxon>
        <taxon>Rubrobacter</taxon>
    </lineage>
</organism>
<evidence type="ECO:0000256" key="1">
    <source>
        <dbReference type="ARBA" id="ARBA00022676"/>
    </source>
</evidence>
<dbReference type="Pfam" id="PF00534">
    <property type="entry name" value="Glycos_transf_1"/>
    <property type="match status" value="1"/>
</dbReference>
<evidence type="ECO:0000259" key="3">
    <source>
        <dbReference type="Pfam" id="PF00534"/>
    </source>
</evidence>
<dbReference type="GO" id="GO:1901137">
    <property type="term" value="P:carbohydrate derivative biosynthetic process"/>
    <property type="evidence" value="ECO:0007669"/>
    <property type="project" value="UniProtKB-ARBA"/>
</dbReference>
<dbReference type="PANTHER" id="PTHR45947:SF14">
    <property type="entry name" value="SLL1723 PROTEIN"/>
    <property type="match status" value="1"/>
</dbReference>
<dbReference type="Proteomes" id="UP000501452">
    <property type="component" value="Chromosome"/>
</dbReference>
<name>A0A6G8Q7N0_9ACTN</name>
<evidence type="ECO:0000313" key="5">
    <source>
        <dbReference type="EMBL" id="QIN82494.1"/>
    </source>
</evidence>
<keyword evidence="2 5" id="KW-0808">Transferase</keyword>
<reference evidence="5 6" key="1">
    <citation type="submission" date="2019-10" db="EMBL/GenBank/DDBJ databases">
        <title>Rubrobacter sp nov SCSIO 52090 isolated from a deep-sea sediment in the South China Sea.</title>
        <authorList>
            <person name="Chen R.W."/>
        </authorList>
    </citation>
    <scope>NUCLEOTIDE SEQUENCE [LARGE SCALE GENOMIC DNA]</scope>
    <source>
        <strain evidence="5 6">SCSIO 52909</strain>
    </source>
</reference>
<keyword evidence="1" id="KW-0328">Glycosyltransferase</keyword>
<accession>A0A6G8Q7N0</accession>
<gene>
    <name evidence="5" type="ORF">GBA63_07430</name>
</gene>
<dbReference type="Pfam" id="PF13439">
    <property type="entry name" value="Glyco_transf_4"/>
    <property type="match status" value="1"/>
</dbReference>
<evidence type="ECO:0000313" key="6">
    <source>
        <dbReference type="Proteomes" id="UP000501452"/>
    </source>
</evidence>
<dbReference type="SUPFAM" id="SSF53756">
    <property type="entry name" value="UDP-Glycosyltransferase/glycogen phosphorylase"/>
    <property type="match status" value="1"/>
</dbReference>
<feature type="domain" description="Glycosyl transferase family 1" evidence="3">
    <location>
        <begin position="210"/>
        <end position="372"/>
    </location>
</feature>
<protein>
    <submittedName>
        <fullName evidence="5">Glycosyltransferase</fullName>
    </submittedName>
</protein>
<keyword evidence="6" id="KW-1185">Reference proteome</keyword>
<dbReference type="Gene3D" id="3.40.50.2000">
    <property type="entry name" value="Glycogen Phosphorylase B"/>
    <property type="match status" value="2"/>
</dbReference>